<sequence length="96" mass="10545">MHDSTMVETAEDTLRDVLKEGGDGLLDDCGETQCGSSQDDFFEMLSRMQSKRLDEQRCDPSILSDVTNRKGPRQTDVLVISPSGEPAYGSSSKLND</sequence>
<dbReference type="Gene3D" id="1.25.40.10">
    <property type="entry name" value="Tetratricopeptide repeat domain"/>
    <property type="match status" value="1"/>
</dbReference>
<dbReference type="InterPro" id="IPR003109">
    <property type="entry name" value="GoLoco_motif"/>
</dbReference>
<name>A0A1I7XKU2_HETBA</name>
<protein>
    <submittedName>
        <fullName evidence="3">Uncharacterized protein</fullName>
    </submittedName>
</protein>
<evidence type="ECO:0000313" key="3">
    <source>
        <dbReference type="WBParaSite" id="Hba_18337"/>
    </source>
</evidence>
<dbReference type="AlphaFoldDB" id="A0A1I7XKU2"/>
<organism evidence="2 3">
    <name type="scientific">Heterorhabditis bacteriophora</name>
    <name type="common">Entomopathogenic nematode worm</name>
    <dbReference type="NCBI Taxonomy" id="37862"/>
    <lineage>
        <taxon>Eukaryota</taxon>
        <taxon>Metazoa</taxon>
        <taxon>Ecdysozoa</taxon>
        <taxon>Nematoda</taxon>
        <taxon>Chromadorea</taxon>
        <taxon>Rhabditida</taxon>
        <taxon>Rhabditina</taxon>
        <taxon>Rhabditomorpha</taxon>
        <taxon>Strongyloidea</taxon>
        <taxon>Heterorhabditidae</taxon>
        <taxon>Heterorhabditis</taxon>
    </lineage>
</organism>
<dbReference type="GO" id="GO:0030695">
    <property type="term" value="F:GTPase regulator activity"/>
    <property type="evidence" value="ECO:0007669"/>
    <property type="project" value="InterPro"/>
</dbReference>
<keyword evidence="2" id="KW-1185">Reference proteome</keyword>
<proteinExistence type="predicted"/>
<dbReference type="Pfam" id="PF02188">
    <property type="entry name" value="GoLoco"/>
    <property type="match status" value="1"/>
</dbReference>
<dbReference type="SMART" id="SM00390">
    <property type="entry name" value="GoLoco"/>
    <property type="match status" value="1"/>
</dbReference>
<dbReference type="InterPro" id="IPR011990">
    <property type="entry name" value="TPR-like_helical_dom_sf"/>
</dbReference>
<feature type="region of interest" description="Disordered" evidence="1">
    <location>
        <begin position="59"/>
        <end position="96"/>
    </location>
</feature>
<accession>A0A1I7XKU2</accession>
<dbReference type="WBParaSite" id="Hba_18337">
    <property type="protein sequence ID" value="Hba_18337"/>
    <property type="gene ID" value="Hba_18337"/>
</dbReference>
<evidence type="ECO:0000313" key="2">
    <source>
        <dbReference type="Proteomes" id="UP000095283"/>
    </source>
</evidence>
<dbReference type="PROSITE" id="PS50877">
    <property type="entry name" value="GOLOCO"/>
    <property type="match status" value="1"/>
</dbReference>
<reference evidence="3" key="1">
    <citation type="submission" date="2016-11" db="UniProtKB">
        <authorList>
            <consortium name="WormBaseParasite"/>
        </authorList>
    </citation>
    <scope>IDENTIFICATION</scope>
</reference>
<evidence type="ECO:0000256" key="1">
    <source>
        <dbReference type="SAM" id="MobiDB-lite"/>
    </source>
</evidence>
<dbReference type="Proteomes" id="UP000095283">
    <property type="component" value="Unplaced"/>
</dbReference>